<proteinExistence type="predicted"/>
<gene>
    <name evidence="2" type="ORF">GCM10023195_87330</name>
</gene>
<dbReference type="NCBIfam" id="TIGR04222">
    <property type="entry name" value="near_uncomplex"/>
    <property type="match status" value="1"/>
</dbReference>
<evidence type="ECO:0000256" key="1">
    <source>
        <dbReference type="SAM" id="MobiDB-lite"/>
    </source>
</evidence>
<reference evidence="3" key="1">
    <citation type="journal article" date="2019" name="Int. J. Syst. Evol. Microbiol.">
        <title>The Global Catalogue of Microorganisms (GCM) 10K type strain sequencing project: providing services to taxonomists for standard genome sequencing and annotation.</title>
        <authorList>
            <consortium name="The Broad Institute Genomics Platform"/>
            <consortium name="The Broad Institute Genome Sequencing Center for Infectious Disease"/>
            <person name="Wu L."/>
            <person name="Ma J."/>
        </authorList>
    </citation>
    <scope>NUCLEOTIDE SEQUENCE [LARGE SCALE GENOMIC DNA]</scope>
    <source>
        <strain evidence="3">JCM 17938</strain>
    </source>
</reference>
<feature type="region of interest" description="Disordered" evidence="1">
    <location>
        <begin position="182"/>
        <end position="202"/>
    </location>
</feature>
<feature type="compositionally biased region" description="Gly residues" evidence="1">
    <location>
        <begin position="191"/>
        <end position="202"/>
    </location>
</feature>
<evidence type="ECO:0000313" key="2">
    <source>
        <dbReference type="EMBL" id="GAA4619334.1"/>
    </source>
</evidence>
<organism evidence="2 3">
    <name type="scientific">Actinoallomurus liliacearum</name>
    <dbReference type="NCBI Taxonomy" id="1080073"/>
    <lineage>
        <taxon>Bacteria</taxon>
        <taxon>Bacillati</taxon>
        <taxon>Actinomycetota</taxon>
        <taxon>Actinomycetes</taxon>
        <taxon>Streptosporangiales</taxon>
        <taxon>Thermomonosporaceae</taxon>
        <taxon>Actinoallomurus</taxon>
    </lineage>
</organism>
<keyword evidence="3" id="KW-1185">Reference proteome</keyword>
<name>A0ABP8U198_9ACTN</name>
<dbReference type="RefSeq" id="WP_345367499.1">
    <property type="nucleotide sequence ID" value="NZ_BAABHJ010000041.1"/>
</dbReference>
<dbReference type="EMBL" id="BAABHJ010000041">
    <property type="protein sequence ID" value="GAA4619334.1"/>
    <property type="molecule type" value="Genomic_DNA"/>
</dbReference>
<dbReference type="InterPro" id="IPR026467">
    <property type="entry name" value="Ser/Gly_Cys_C_dom"/>
</dbReference>
<protein>
    <recommendedName>
        <fullName evidence="4">TIGR04222 domain-containing membrane protein</fullName>
    </recommendedName>
</protein>
<comment type="caution">
    <text evidence="2">The sequence shown here is derived from an EMBL/GenBank/DDBJ whole genome shotgun (WGS) entry which is preliminary data.</text>
</comment>
<evidence type="ECO:0008006" key="4">
    <source>
        <dbReference type="Google" id="ProtNLM"/>
    </source>
</evidence>
<sequence length="202" mass="21950">MTPDHDLSPYDVAYLFAGPDRVAVVALVGLHADGRVRITADRHRVYAEARDGELHPVETAALALIPDVGRVLGLTRMLITFSPAVTEVGRRLYADGLLPGSRLSGLWRRDRIRRIRSLRRELAEAPEGLMRVAVRGVAGIADDGLRTIFETHVYTPPAHSPLTNPKRDRPVDLLQPDTRLNDAASGYADGMDGGGMDAGGGW</sequence>
<accession>A0ABP8U198</accession>
<dbReference type="Proteomes" id="UP001500212">
    <property type="component" value="Unassembled WGS sequence"/>
</dbReference>
<evidence type="ECO:0000313" key="3">
    <source>
        <dbReference type="Proteomes" id="UP001500212"/>
    </source>
</evidence>